<organism evidence="2 3">
    <name type="scientific">Nephila pilipes</name>
    <name type="common">Giant wood spider</name>
    <name type="synonym">Nephila maculata</name>
    <dbReference type="NCBI Taxonomy" id="299642"/>
    <lineage>
        <taxon>Eukaryota</taxon>
        <taxon>Metazoa</taxon>
        <taxon>Ecdysozoa</taxon>
        <taxon>Arthropoda</taxon>
        <taxon>Chelicerata</taxon>
        <taxon>Arachnida</taxon>
        <taxon>Araneae</taxon>
        <taxon>Araneomorphae</taxon>
        <taxon>Entelegynae</taxon>
        <taxon>Araneoidea</taxon>
        <taxon>Nephilidae</taxon>
        <taxon>Nephila</taxon>
    </lineage>
</organism>
<evidence type="ECO:0000313" key="2">
    <source>
        <dbReference type="EMBL" id="GFT20324.1"/>
    </source>
</evidence>
<dbReference type="Proteomes" id="UP000887013">
    <property type="component" value="Unassembled WGS sequence"/>
</dbReference>
<protein>
    <submittedName>
        <fullName evidence="2">Uncharacterized protein</fullName>
    </submittedName>
</protein>
<reference evidence="2" key="1">
    <citation type="submission" date="2020-08" db="EMBL/GenBank/DDBJ databases">
        <title>Multicomponent nature underlies the extraordinary mechanical properties of spider dragline silk.</title>
        <authorList>
            <person name="Kono N."/>
            <person name="Nakamura H."/>
            <person name="Mori M."/>
            <person name="Yoshida Y."/>
            <person name="Ohtoshi R."/>
            <person name="Malay A.D."/>
            <person name="Moran D.A.P."/>
            <person name="Tomita M."/>
            <person name="Numata K."/>
            <person name="Arakawa K."/>
        </authorList>
    </citation>
    <scope>NUCLEOTIDE SEQUENCE</scope>
</reference>
<keyword evidence="1" id="KW-1133">Transmembrane helix</keyword>
<feature type="transmembrane region" description="Helical" evidence="1">
    <location>
        <begin position="64"/>
        <end position="89"/>
    </location>
</feature>
<proteinExistence type="predicted"/>
<comment type="caution">
    <text evidence="2">The sequence shown here is derived from an EMBL/GenBank/DDBJ whole genome shotgun (WGS) entry which is preliminary data.</text>
</comment>
<keyword evidence="1" id="KW-0812">Transmembrane</keyword>
<keyword evidence="3" id="KW-1185">Reference proteome</keyword>
<evidence type="ECO:0000313" key="3">
    <source>
        <dbReference type="Proteomes" id="UP000887013"/>
    </source>
</evidence>
<accession>A0A8X6NL66</accession>
<name>A0A8X6NL66_NEPPI</name>
<dbReference type="EMBL" id="BMAW01010766">
    <property type="protein sequence ID" value="GFT20324.1"/>
    <property type="molecule type" value="Genomic_DNA"/>
</dbReference>
<sequence length="115" mass="12567">MLKSAQCLPGFEPLTVRPAGSGSGPVCSHLSSVFSKAVIRPILAVKKANRHCFRRSRIWRLKAAATYIAALTIAVNSALISLSHCLLGLRGHIHCLKHLRLLFSLIGRSDSRKLQ</sequence>
<gene>
    <name evidence="2" type="ORF">NPIL_345861</name>
</gene>
<evidence type="ECO:0000256" key="1">
    <source>
        <dbReference type="SAM" id="Phobius"/>
    </source>
</evidence>
<dbReference type="AlphaFoldDB" id="A0A8X6NL66"/>
<keyword evidence="1" id="KW-0472">Membrane</keyword>